<feature type="transmembrane region" description="Helical" evidence="7">
    <location>
        <begin position="60"/>
        <end position="83"/>
    </location>
</feature>
<keyword evidence="4 7" id="KW-0472">Membrane</keyword>
<dbReference type="InterPro" id="IPR049326">
    <property type="entry name" value="Rhodopsin_dom_fungi"/>
</dbReference>
<evidence type="ECO:0000256" key="6">
    <source>
        <dbReference type="SAM" id="MobiDB-lite"/>
    </source>
</evidence>
<dbReference type="EMBL" id="MLQL01000051">
    <property type="protein sequence ID" value="OQE13262.1"/>
    <property type="molecule type" value="Genomic_DNA"/>
</dbReference>
<dbReference type="GO" id="GO:0016020">
    <property type="term" value="C:membrane"/>
    <property type="evidence" value="ECO:0007669"/>
    <property type="project" value="UniProtKB-SubCell"/>
</dbReference>
<feature type="transmembrane region" description="Helical" evidence="7">
    <location>
        <begin position="103"/>
        <end position="124"/>
    </location>
</feature>
<evidence type="ECO:0000256" key="3">
    <source>
        <dbReference type="ARBA" id="ARBA00022989"/>
    </source>
</evidence>
<feature type="transmembrane region" description="Helical" evidence="7">
    <location>
        <begin position="131"/>
        <end position="153"/>
    </location>
</feature>
<gene>
    <name evidence="9" type="ORF">PENFLA_c051G04776</name>
</gene>
<comment type="subcellular location">
    <subcellularLocation>
        <location evidence="1">Membrane</location>
        <topology evidence="1">Multi-pass membrane protein</topology>
    </subcellularLocation>
</comment>
<dbReference type="Proteomes" id="UP000191342">
    <property type="component" value="Unassembled WGS sequence"/>
</dbReference>
<comment type="caution">
    <text evidence="9">The sequence shown here is derived from an EMBL/GenBank/DDBJ whole genome shotgun (WGS) entry which is preliminary data.</text>
</comment>
<feature type="transmembrane region" description="Helical" evidence="7">
    <location>
        <begin position="184"/>
        <end position="206"/>
    </location>
</feature>
<feature type="transmembrane region" description="Helical" evidence="7">
    <location>
        <begin position="20"/>
        <end position="40"/>
    </location>
</feature>
<feature type="domain" description="Rhodopsin" evidence="8">
    <location>
        <begin position="36"/>
        <end position="279"/>
    </location>
</feature>
<feature type="region of interest" description="Disordered" evidence="6">
    <location>
        <begin position="334"/>
        <end position="383"/>
    </location>
</feature>
<keyword evidence="3 7" id="KW-1133">Transmembrane helix</keyword>
<dbReference type="PANTHER" id="PTHR33048:SF140">
    <property type="entry name" value="ATPASE, PUTATIVE (EUROFUNG)-RELATED"/>
    <property type="match status" value="1"/>
</dbReference>
<proteinExistence type="inferred from homology"/>
<dbReference type="OrthoDB" id="3897607at2759"/>
<dbReference type="PANTHER" id="PTHR33048">
    <property type="entry name" value="PTH11-LIKE INTEGRAL MEMBRANE PROTEIN (AFU_ORTHOLOGUE AFUA_5G11245)"/>
    <property type="match status" value="1"/>
</dbReference>
<feature type="compositionally biased region" description="Basic and acidic residues" evidence="6">
    <location>
        <begin position="368"/>
        <end position="383"/>
    </location>
</feature>
<evidence type="ECO:0000313" key="10">
    <source>
        <dbReference type="Proteomes" id="UP000191342"/>
    </source>
</evidence>
<accession>A0A1V6SGW2</accession>
<keyword evidence="2 7" id="KW-0812">Transmembrane</keyword>
<organism evidence="9 10">
    <name type="scientific">Penicillium flavigenum</name>
    <dbReference type="NCBI Taxonomy" id="254877"/>
    <lineage>
        <taxon>Eukaryota</taxon>
        <taxon>Fungi</taxon>
        <taxon>Dikarya</taxon>
        <taxon>Ascomycota</taxon>
        <taxon>Pezizomycotina</taxon>
        <taxon>Eurotiomycetes</taxon>
        <taxon>Eurotiomycetidae</taxon>
        <taxon>Eurotiales</taxon>
        <taxon>Aspergillaceae</taxon>
        <taxon>Penicillium</taxon>
    </lineage>
</organism>
<evidence type="ECO:0000256" key="4">
    <source>
        <dbReference type="ARBA" id="ARBA00023136"/>
    </source>
</evidence>
<evidence type="ECO:0000256" key="1">
    <source>
        <dbReference type="ARBA" id="ARBA00004141"/>
    </source>
</evidence>
<name>A0A1V6SGW2_9EURO</name>
<sequence length="383" mass="42343">MDKMEVLEAANDDGRNKAILIVTSVFFAISLLSVILRCFVRTHVVRAWGWDDGTMVIAMALNTVFAICGIVGCKYGLGMKLAYFALHPDDFHRALLCWWTGQLFYVLTCVVAKISIIIALLRITISRAHAYILYAVMALATVIGLIFFFFTMFQCSPVEFFWNRAQPTANGSCIDANLLIGIAYLYSVGAAITDLTIGLLPVALIWDLRMNRRTKGAIVAILGIGCIASAAVIIRIPYIVTYKDPEFLYATYQLSIWSNVEAGIGITAGCLTTFRPLVRFLRDSSSGGLSRTANSFPLSNNRAAGFRRSVQSQHLSRDDCQLWTGRRSDEYHGVTTTISTAPQKDLGSSEEDLASYSNDNDPEAPGWKVERSVRVSVQDSREI</sequence>
<dbReference type="AlphaFoldDB" id="A0A1V6SGW2"/>
<evidence type="ECO:0000259" key="8">
    <source>
        <dbReference type="Pfam" id="PF20684"/>
    </source>
</evidence>
<keyword evidence="10" id="KW-1185">Reference proteome</keyword>
<evidence type="ECO:0000256" key="5">
    <source>
        <dbReference type="ARBA" id="ARBA00038359"/>
    </source>
</evidence>
<feature type="transmembrane region" description="Helical" evidence="7">
    <location>
        <begin position="218"/>
        <end position="240"/>
    </location>
</feature>
<evidence type="ECO:0000256" key="2">
    <source>
        <dbReference type="ARBA" id="ARBA00022692"/>
    </source>
</evidence>
<evidence type="ECO:0000256" key="7">
    <source>
        <dbReference type="SAM" id="Phobius"/>
    </source>
</evidence>
<reference evidence="10" key="1">
    <citation type="journal article" date="2017" name="Nat. Microbiol.">
        <title>Global analysis of biosynthetic gene clusters reveals vast potential of secondary metabolite production in Penicillium species.</title>
        <authorList>
            <person name="Nielsen J.C."/>
            <person name="Grijseels S."/>
            <person name="Prigent S."/>
            <person name="Ji B."/>
            <person name="Dainat J."/>
            <person name="Nielsen K.F."/>
            <person name="Frisvad J.C."/>
            <person name="Workman M."/>
            <person name="Nielsen J."/>
        </authorList>
    </citation>
    <scope>NUCLEOTIDE SEQUENCE [LARGE SCALE GENOMIC DNA]</scope>
    <source>
        <strain evidence="10">IBT 14082</strain>
    </source>
</reference>
<dbReference type="Pfam" id="PF20684">
    <property type="entry name" value="Fung_rhodopsin"/>
    <property type="match status" value="1"/>
</dbReference>
<evidence type="ECO:0000313" key="9">
    <source>
        <dbReference type="EMBL" id="OQE13262.1"/>
    </source>
</evidence>
<protein>
    <recommendedName>
        <fullName evidence="8">Rhodopsin domain-containing protein</fullName>
    </recommendedName>
</protein>
<dbReference type="InterPro" id="IPR052337">
    <property type="entry name" value="SAT4-like"/>
</dbReference>
<comment type="similarity">
    <text evidence="5">Belongs to the SAT4 family.</text>
</comment>